<keyword evidence="1" id="KW-0812">Transmembrane</keyword>
<accession>A0A1X6ZZD9</accession>
<dbReference type="OrthoDB" id="7867799at2"/>
<proteinExistence type="predicted"/>
<dbReference type="EMBL" id="FWFP01000010">
    <property type="protein sequence ID" value="SLN66101.1"/>
    <property type="molecule type" value="Genomic_DNA"/>
</dbReference>
<feature type="transmembrane region" description="Helical" evidence="1">
    <location>
        <begin position="12"/>
        <end position="33"/>
    </location>
</feature>
<gene>
    <name evidence="2" type="ORF">RUM8411_03297</name>
</gene>
<keyword evidence="1" id="KW-0472">Membrane</keyword>
<protein>
    <recommendedName>
        <fullName evidence="4">DUF1127 domain-containing protein</fullName>
    </recommendedName>
</protein>
<organism evidence="2 3">
    <name type="scientific">Ruegeria meonggei</name>
    <dbReference type="NCBI Taxonomy" id="1446476"/>
    <lineage>
        <taxon>Bacteria</taxon>
        <taxon>Pseudomonadati</taxon>
        <taxon>Pseudomonadota</taxon>
        <taxon>Alphaproteobacteria</taxon>
        <taxon>Rhodobacterales</taxon>
        <taxon>Roseobacteraceae</taxon>
        <taxon>Ruegeria</taxon>
    </lineage>
</organism>
<evidence type="ECO:0008006" key="4">
    <source>
        <dbReference type="Google" id="ProtNLM"/>
    </source>
</evidence>
<name>A0A1X6ZZD9_9RHOB</name>
<dbReference type="Proteomes" id="UP000193778">
    <property type="component" value="Unassembled WGS sequence"/>
</dbReference>
<sequence length="74" mass="8451">MAHTTTGARAGFSISGLFRAIGTSLYTALIRMAEARSRTQRFQHLQSLSDEELHQRGLTRERIAYHVFADSIWR</sequence>
<dbReference type="AlphaFoldDB" id="A0A1X6ZZD9"/>
<evidence type="ECO:0000313" key="3">
    <source>
        <dbReference type="Proteomes" id="UP000193778"/>
    </source>
</evidence>
<dbReference type="RefSeq" id="WP_085823775.1">
    <property type="nucleotide sequence ID" value="NZ_FWFP01000010.1"/>
</dbReference>
<reference evidence="3" key="1">
    <citation type="submission" date="2017-03" db="EMBL/GenBank/DDBJ databases">
        <authorList>
            <person name="Rodrigo-Torres L."/>
            <person name="Arahal R.D."/>
            <person name="Lucena T."/>
        </authorList>
    </citation>
    <scope>NUCLEOTIDE SEQUENCE [LARGE SCALE GENOMIC DNA]</scope>
    <source>
        <strain evidence="3">CECT 8411</strain>
    </source>
</reference>
<keyword evidence="3" id="KW-1185">Reference proteome</keyword>
<evidence type="ECO:0000256" key="1">
    <source>
        <dbReference type="SAM" id="Phobius"/>
    </source>
</evidence>
<evidence type="ECO:0000313" key="2">
    <source>
        <dbReference type="EMBL" id="SLN66101.1"/>
    </source>
</evidence>
<keyword evidence="1" id="KW-1133">Transmembrane helix</keyword>